<sequence>MSSSLQQPIPPNSTLATTASSNQSGSNDFVKKLFLMLQEDSYKDVVRWTANGDSFVVINTNEFTKDILPRHFKHSNFASFVRQLNKYDFHKVKIPNEAKATYPYGEDAWEFKHPDFRINDTEALENIKRKGPSGKKGTAISGGTTVKTETSNNGAPPACNHNYTQLTSTTNHLKEQVEGLKKENTSLHLEINLLERKYKTVVENIVAVNTFNERYHRSMHILINTLLQSGIKLPPLDFPQPAQLGPDSGLPASLSSMSDTTLPSISQHLQSPLQHHPQLMKIRPITSPVGGVKPPPSSLPLVQPGAVGVAAPGVAPPPPPPGPAPLQAPVTTPGAPIGPPPPQPQAGPVHAPLAPPPPTALAAPSSQGGAPAVTPHAGSASNVPTISPKSPAITMSTSASPNTSAQINTTTVPNPKFHVLLVEDDNVCIQLCRKFLVKYGCLVTVVTDGLNAISTVEHTKYDLVLMDIVMPNLDGATATSVIRSFDTKTPIIAMTGNIGDNDLVTYLQNGMSDILAKPFTKDDLYAILSKHLLDPKEVKQEEDQPGVKKPRLN</sequence>
<dbReference type="AlphaFoldDB" id="A0A367YGL8"/>
<organism evidence="16 17">
    <name type="scientific">Candida viswanathii</name>
    <dbReference type="NCBI Taxonomy" id="5486"/>
    <lineage>
        <taxon>Eukaryota</taxon>
        <taxon>Fungi</taxon>
        <taxon>Dikarya</taxon>
        <taxon>Ascomycota</taxon>
        <taxon>Saccharomycotina</taxon>
        <taxon>Pichiomycetes</taxon>
        <taxon>Debaryomycetaceae</taxon>
        <taxon>Candida/Lodderomyces clade</taxon>
        <taxon>Candida</taxon>
    </lineage>
</organism>
<dbReference type="InterPro" id="IPR001789">
    <property type="entry name" value="Sig_transdc_resp-reg_receiver"/>
</dbReference>
<feature type="region of interest" description="Disordered" evidence="14">
    <location>
        <begin position="239"/>
        <end position="260"/>
    </location>
</feature>
<dbReference type="InterPro" id="IPR011006">
    <property type="entry name" value="CheY-like_superfamily"/>
</dbReference>
<dbReference type="PANTHER" id="PTHR45339:SF1">
    <property type="entry name" value="HYBRID SIGNAL TRANSDUCTION HISTIDINE KINASE J"/>
    <property type="match status" value="1"/>
</dbReference>
<evidence type="ECO:0000256" key="6">
    <source>
        <dbReference type="ARBA" id="ARBA00023054"/>
    </source>
</evidence>
<dbReference type="Pfam" id="PF00447">
    <property type="entry name" value="HSF_DNA-bind"/>
    <property type="match status" value="1"/>
</dbReference>
<dbReference type="GO" id="GO:0006357">
    <property type="term" value="P:regulation of transcription by RNA polymerase II"/>
    <property type="evidence" value="ECO:0007669"/>
    <property type="project" value="UniProtKB-UniRule"/>
</dbReference>
<keyword evidence="6" id="KW-0175">Coiled coil</keyword>
<evidence type="ECO:0000259" key="15">
    <source>
        <dbReference type="PROSITE" id="PS50110"/>
    </source>
</evidence>
<keyword evidence="5 12" id="KW-0805">Transcription regulation</keyword>
<dbReference type="GO" id="GO:1900445">
    <property type="term" value="P:positive regulation of filamentous growth of a population of unicellular organisms in response to biotic stimulus"/>
    <property type="evidence" value="ECO:0007669"/>
    <property type="project" value="UniProtKB-ARBA"/>
</dbReference>
<feature type="domain" description="Response regulatory" evidence="15">
    <location>
        <begin position="418"/>
        <end position="532"/>
    </location>
</feature>
<evidence type="ECO:0000256" key="2">
    <source>
        <dbReference type="ARBA" id="ARBA00011233"/>
    </source>
</evidence>
<dbReference type="SMART" id="SM00415">
    <property type="entry name" value="HSF"/>
    <property type="match status" value="1"/>
</dbReference>
<dbReference type="FunFam" id="1.10.10.10:FF:000380">
    <property type="entry name" value="Transcription factor SKN7"/>
    <property type="match status" value="1"/>
</dbReference>
<dbReference type="Pfam" id="PF00072">
    <property type="entry name" value="Response_reg"/>
    <property type="match status" value="1"/>
</dbReference>
<evidence type="ECO:0000313" key="17">
    <source>
        <dbReference type="Proteomes" id="UP000253472"/>
    </source>
</evidence>
<proteinExistence type="inferred from homology"/>
<dbReference type="GO" id="GO:0034599">
    <property type="term" value="P:cellular response to oxidative stress"/>
    <property type="evidence" value="ECO:0007669"/>
    <property type="project" value="UniProtKB-ARBA"/>
</dbReference>
<dbReference type="GO" id="GO:0036180">
    <property type="term" value="P:filamentous growth of a population of unicellular organisms in response to biotic stimulus"/>
    <property type="evidence" value="ECO:0007669"/>
    <property type="project" value="UniProtKB-ARBA"/>
</dbReference>
<dbReference type="SUPFAM" id="SSF52172">
    <property type="entry name" value="CheY-like"/>
    <property type="match status" value="1"/>
</dbReference>
<feature type="region of interest" description="Disordered" evidence="14">
    <location>
        <begin position="285"/>
        <end position="304"/>
    </location>
</feature>
<dbReference type="STRING" id="5486.A0A367YGL8"/>
<dbReference type="GO" id="GO:0000156">
    <property type="term" value="F:phosphorelay response regulator activity"/>
    <property type="evidence" value="ECO:0007669"/>
    <property type="project" value="InterPro"/>
</dbReference>
<comment type="subcellular location">
    <subcellularLocation>
        <location evidence="1 12">Nucleus</location>
    </subcellularLocation>
</comment>
<feature type="compositionally biased region" description="Pro residues" evidence="14">
    <location>
        <begin position="314"/>
        <end position="326"/>
    </location>
</feature>
<feature type="compositionally biased region" description="Polar residues" evidence="14">
    <location>
        <begin position="141"/>
        <end position="154"/>
    </location>
</feature>
<dbReference type="InterPro" id="IPR014402">
    <property type="entry name" value="Sig_transdc_resp-reg_Skn7"/>
</dbReference>
<dbReference type="FunFam" id="3.40.50.2300:FF:000439">
    <property type="entry name" value="Transcription factor SKN7"/>
    <property type="match status" value="1"/>
</dbReference>
<feature type="region of interest" description="Disordered" evidence="14">
    <location>
        <begin position="312"/>
        <end position="405"/>
    </location>
</feature>
<dbReference type="SMART" id="SM00448">
    <property type="entry name" value="REC"/>
    <property type="match status" value="1"/>
</dbReference>
<reference evidence="16 17" key="1">
    <citation type="submission" date="2018-06" db="EMBL/GenBank/DDBJ databases">
        <title>Whole genome sequencing of Candida tropicalis (genome annotated by CSBL at Korea University).</title>
        <authorList>
            <person name="Ahn J."/>
        </authorList>
    </citation>
    <scope>NUCLEOTIDE SEQUENCE [LARGE SCALE GENOMIC DNA]</scope>
    <source>
        <strain evidence="16 17">ATCC 20962</strain>
    </source>
</reference>
<dbReference type="PROSITE" id="PS50110">
    <property type="entry name" value="RESPONSE_REGULATORY"/>
    <property type="match status" value="1"/>
</dbReference>
<evidence type="ECO:0000256" key="4">
    <source>
        <dbReference type="ARBA" id="ARBA00023012"/>
    </source>
</evidence>
<feature type="modified residue" description="4-aspartylphosphate" evidence="13">
    <location>
        <position position="467"/>
    </location>
</feature>
<dbReference type="SUPFAM" id="SSF46785">
    <property type="entry name" value="Winged helix' DNA-binding domain"/>
    <property type="match status" value="1"/>
</dbReference>
<comment type="function">
    <text evidence="10">Transcription factor that is part of a SLN1-YPD1-SKN7 two-component regulatory system, which controls gene expression in response to changes in the osmolarity of the extracellular environment. Under low osmotic conditions, phosphorylated and activated by the phosphorelay intermediate protein YPD1. Also activated in response to oxidative stress, independent on the two-component regulatory system. Regulates heat shock genes in response to oxidative stress and genes involved in cell wall integrity in response to osmotic changes.</text>
</comment>
<keyword evidence="9 12" id="KW-0539">Nucleus</keyword>
<evidence type="ECO:0000256" key="12">
    <source>
        <dbReference type="PIRNR" id="PIRNR002595"/>
    </source>
</evidence>
<evidence type="ECO:0000256" key="13">
    <source>
        <dbReference type="PROSITE-ProRule" id="PRU00169"/>
    </source>
</evidence>
<dbReference type="Gene3D" id="1.10.10.10">
    <property type="entry name" value="Winged helix-like DNA-binding domain superfamily/Winged helix DNA-binding domain"/>
    <property type="match status" value="1"/>
</dbReference>
<dbReference type="PROSITE" id="PS00434">
    <property type="entry name" value="HSF_DOMAIN"/>
    <property type="match status" value="1"/>
</dbReference>
<dbReference type="GO" id="GO:0005634">
    <property type="term" value="C:nucleus"/>
    <property type="evidence" value="ECO:0007669"/>
    <property type="project" value="UniProtKB-SubCell"/>
</dbReference>
<comment type="caution">
    <text evidence="16">The sequence shown here is derived from an EMBL/GenBank/DDBJ whole genome shotgun (WGS) entry which is preliminary data.</text>
</comment>
<evidence type="ECO:0000256" key="10">
    <source>
        <dbReference type="ARBA" id="ARBA00057149"/>
    </source>
</evidence>
<dbReference type="InterPro" id="IPR036388">
    <property type="entry name" value="WH-like_DNA-bd_sf"/>
</dbReference>
<dbReference type="OrthoDB" id="424572at2759"/>
<evidence type="ECO:0000313" key="16">
    <source>
        <dbReference type="EMBL" id="RCK65014.1"/>
    </source>
</evidence>
<dbReference type="EMBL" id="QLNQ01000021">
    <property type="protein sequence ID" value="RCK65014.1"/>
    <property type="molecule type" value="Genomic_DNA"/>
</dbReference>
<keyword evidence="7 12" id="KW-0238">DNA-binding</keyword>
<dbReference type="PIRSF" id="PIRSF002595">
    <property type="entry name" value="RR_SKN7"/>
    <property type="match status" value="1"/>
</dbReference>
<dbReference type="InterPro" id="IPR036390">
    <property type="entry name" value="WH_DNA-bd_sf"/>
</dbReference>
<dbReference type="Gene3D" id="3.40.50.2300">
    <property type="match status" value="1"/>
</dbReference>
<keyword evidence="3 13" id="KW-0597">Phosphoprotein</keyword>
<dbReference type="GO" id="GO:0043565">
    <property type="term" value="F:sequence-specific DNA binding"/>
    <property type="evidence" value="ECO:0007669"/>
    <property type="project" value="InterPro"/>
</dbReference>
<name>A0A367YGL8_9ASCO</name>
<feature type="compositionally biased region" description="Pro residues" evidence="14">
    <location>
        <begin position="336"/>
        <end position="345"/>
    </location>
</feature>
<evidence type="ECO:0000256" key="5">
    <source>
        <dbReference type="ARBA" id="ARBA00023015"/>
    </source>
</evidence>
<dbReference type="Proteomes" id="UP000253472">
    <property type="component" value="Unassembled WGS sequence"/>
</dbReference>
<evidence type="ECO:0000256" key="7">
    <source>
        <dbReference type="ARBA" id="ARBA00023125"/>
    </source>
</evidence>
<evidence type="ECO:0000256" key="9">
    <source>
        <dbReference type="ARBA" id="ARBA00023242"/>
    </source>
</evidence>
<evidence type="ECO:0000256" key="8">
    <source>
        <dbReference type="ARBA" id="ARBA00023163"/>
    </source>
</evidence>
<dbReference type="CDD" id="cd17546">
    <property type="entry name" value="REC_hyHK_CKI1_RcsC-like"/>
    <property type="match status" value="1"/>
</dbReference>
<keyword evidence="17" id="KW-1185">Reference proteome</keyword>
<evidence type="ECO:0000256" key="11">
    <source>
        <dbReference type="ARBA" id="ARBA00061465"/>
    </source>
</evidence>
<keyword evidence="8 12" id="KW-0804">Transcription</keyword>
<keyword evidence="4" id="KW-0902">Two-component regulatory system</keyword>
<evidence type="ECO:0000256" key="3">
    <source>
        <dbReference type="ARBA" id="ARBA00022553"/>
    </source>
</evidence>
<evidence type="ECO:0000256" key="14">
    <source>
        <dbReference type="SAM" id="MobiDB-lite"/>
    </source>
</evidence>
<accession>A0A367YGL8</accession>
<comment type="subunit">
    <text evidence="2">Homotrimer.</text>
</comment>
<evidence type="ECO:0000256" key="1">
    <source>
        <dbReference type="ARBA" id="ARBA00004123"/>
    </source>
</evidence>
<dbReference type="GO" id="GO:0003700">
    <property type="term" value="F:DNA-binding transcription factor activity"/>
    <property type="evidence" value="ECO:0007669"/>
    <property type="project" value="UniProtKB-UniRule"/>
</dbReference>
<feature type="region of interest" description="Disordered" evidence="14">
    <location>
        <begin position="1"/>
        <end position="24"/>
    </location>
</feature>
<dbReference type="PRINTS" id="PR00056">
    <property type="entry name" value="HSFDOMAIN"/>
</dbReference>
<dbReference type="PANTHER" id="PTHR45339">
    <property type="entry name" value="HYBRID SIGNAL TRANSDUCTION HISTIDINE KINASE J"/>
    <property type="match status" value="1"/>
</dbReference>
<gene>
    <name evidence="16" type="primary">SKN7</name>
    <name evidence="16" type="ORF">Cantr_00979</name>
</gene>
<protein>
    <recommendedName>
        <fullName evidence="12">Transcription factor</fullName>
    </recommendedName>
</protein>
<feature type="compositionally biased region" description="Polar residues" evidence="14">
    <location>
        <begin position="379"/>
        <end position="405"/>
    </location>
</feature>
<feature type="region of interest" description="Disordered" evidence="14">
    <location>
        <begin position="128"/>
        <end position="164"/>
    </location>
</feature>
<dbReference type="InterPro" id="IPR000232">
    <property type="entry name" value="HSF_DNA-bd"/>
</dbReference>
<comment type="similarity">
    <text evidence="11">Belongs to the SKN7 family.</text>
</comment>